<dbReference type="EMBL" id="JACHVC010000008">
    <property type="protein sequence ID" value="MBC2606149.1"/>
    <property type="molecule type" value="Genomic_DNA"/>
</dbReference>
<dbReference type="InterPro" id="IPR008979">
    <property type="entry name" value="Galactose-bd-like_sf"/>
</dbReference>
<feature type="chain" id="PRO_5030685713" evidence="4">
    <location>
        <begin position="26"/>
        <end position="916"/>
    </location>
</feature>
<dbReference type="AlphaFoldDB" id="A0A7X1B5R6"/>
<dbReference type="Pfam" id="PF02837">
    <property type="entry name" value="Glyco_hydro_2_N"/>
    <property type="match status" value="1"/>
</dbReference>
<dbReference type="Gene3D" id="2.60.120.260">
    <property type="entry name" value="Galactose-binding domain-like"/>
    <property type="match status" value="1"/>
</dbReference>
<sequence length="916" mass="101241">MLLKKLPLLAALFAATAAFSSSSQASERTRDQINDGWKFALGHATDKQKDFGHGLGYFSYLAKTGFGDGAASPSFDDRAWREISIPHDWAVEAEFSPDASYSHGFKAIGPGFPESSVGWYRRELDISEDDLGKRIRIEFDGIYRDAAVFVNGFFVGQEPSGFVSQSYDITEYLNYGGKNVVAVRADAYMEEGWYYEGAGIYRHAYLLKTAPVHVARYGTYVTTEVEKNKAAVSVETKVANDSDSAATVSVFQSILDNKGKEVAKAESLSIEVGAGKSGVVSQDLMLKKPKLWDLDSPNLYTMLTQVKDSEGELIDEYRTSFGVRTIRFDPNEGFFLNGRSVKLKGSNNHQDHAGVGAAMSDAMQDFRIKALKDMGSNAYRVSHHHASPALLESCDRLGMLVIDETRLMGINEYHFDQLEHLILRDRNHPSVIVWSVGNEEWGIEGNIFGARIAKRMQDFVHRLDPTRVVTAAVSGGWGGISSTIEAFGVNYIKHGDVDQQHEDYPDQIIIGTEETTTQQTRGIYFEDAALAHQHPKENGSSGGNAELGWKFYDERDYTAGVFFWTGFDYRGEPTPYEWPAVLSQFGILDNCGFPKDGYYYLKSWWSDEPVLHIFPHWNWPGKEGETIEVRAHSNYEEVELFVNGESQGRKEMPHNGHLAWDVEYAPGELLAKGYTDGKVVAEKRVRTTGESAAFALEPDRSEIKANGQDISVITLSVLDERGDVVPTADDLAFFTIEGPGEIIGVGNGNPSSLEPDQYNESVEKIKVGEWVGPKASITDQPVVFETTFDSPELEKGQSARMLLNPVGKDLKLTLNGKLLDNALFDEAVPVESLDLKASGNVLKMEAMPFDEWGAREDVQTLSPLAFAITTPAEQYKRKAFNGLAQIIVQSTGEAGEIVLKAEGEGLEAVSLIISAH</sequence>
<dbReference type="NCBIfam" id="NF041462">
    <property type="entry name" value="GalA"/>
    <property type="match status" value="1"/>
</dbReference>
<dbReference type="Proteomes" id="UP000526501">
    <property type="component" value="Unassembled WGS sequence"/>
</dbReference>
<keyword evidence="4" id="KW-0732">Signal</keyword>
<feature type="domain" description="Glycosyl hydrolases family 2 sugar binding" evidence="7">
    <location>
        <begin position="83"/>
        <end position="209"/>
    </location>
</feature>
<comment type="similarity">
    <text evidence="1">Belongs to the glycosyl hydrolase 2 family.</text>
</comment>
<dbReference type="Pfam" id="PF16355">
    <property type="entry name" value="DUF4982"/>
    <property type="match status" value="1"/>
</dbReference>
<keyword evidence="2 10" id="KW-0378">Hydrolase</keyword>
<dbReference type="InterPro" id="IPR006104">
    <property type="entry name" value="Glyco_hydro_2_N"/>
</dbReference>
<evidence type="ECO:0000256" key="1">
    <source>
        <dbReference type="ARBA" id="ARBA00007401"/>
    </source>
</evidence>
<dbReference type="Pfam" id="PF00703">
    <property type="entry name" value="Glyco_hydro_2"/>
    <property type="match status" value="1"/>
</dbReference>
<dbReference type="InterPro" id="IPR048230">
    <property type="entry name" value="GalA-like"/>
</dbReference>
<name>A0A7X1B5R6_9BACT</name>
<dbReference type="Gene3D" id="2.60.40.10">
    <property type="entry name" value="Immunoglobulins"/>
    <property type="match status" value="4"/>
</dbReference>
<evidence type="ECO:0000259" key="8">
    <source>
        <dbReference type="Pfam" id="PF16355"/>
    </source>
</evidence>
<comment type="caution">
    <text evidence="10">The sequence shown here is derived from an EMBL/GenBank/DDBJ whole genome shotgun (WGS) entry which is preliminary data.</text>
</comment>
<reference evidence="10 11" key="1">
    <citation type="submission" date="2020-07" db="EMBL/GenBank/DDBJ databases">
        <authorList>
            <person name="Feng X."/>
        </authorList>
    </citation>
    <scope>NUCLEOTIDE SEQUENCE [LARGE SCALE GENOMIC DNA]</scope>
    <source>
        <strain evidence="10 11">JCM23202</strain>
    </source>
</reference>
<dbReference type="Gene3D" id="3.20.20.80">
    <property type="entry name" value="Glycosidases"/>
    <property type="match status" value="1"/>
</dbReference>
<evidence type="ECO:0000259" key="6">
    <source>
        <dbReference type="Pfam" id="PF02836"/>
    </source>
</evidence>
<dbReference type="InterPro" id="IPR032311">
    <property type="entry name" value="DUF4982"/>
</dbReference>
<evidence type="ECO:0000259" key="5">
    <source>
        <dbReference type="Pfam" id="PF00703"/>
    </source>
</evidence>
<dbReference type="PROSITE" id="PS00608">
    <property type="entry name" value="GLYCOSYL_HYDROL_F2_2"/>
    <property type="match status" value="1"/>
</dbReference>
<dbReference type="InterPro" id="IPR006103">
    <property type="entry name" value="Glyco_hydro_2_cat"/>
</dbReference>
<organism evidence="10 11">
    <name type="scientific">Pelagicoccus albus</name>
    <dbReference type="NCBI Taxonomy" id="415222"/>
    <lineage>
        <taxon>Bacteria</taxon>
        <taxon>Pseudomonadati</taxon>
        <taxon>Verrucomicrobiota</taxon>
        <taxon>Opitutia</taxon>
        <taxon>Puniceicoccales</taxon>
        <taxon>Pelagicoccaceae</taxon>
        <taxon>Pelagicoccus</taxon>
    </lineage>
</organism>
<keyword evidence="3" id="KW-0326">Glycosidase</keyword>
<dbReference type="InterPro" id="IPR040605">
    <property type="entry name" value="Glyco_hydro2_dom5"/>
</dbReference>
<dbReference type="InterPro" id="IPR051913">
    <property type="entry name" value="GH2_Domain-Containing"/>
</dbReference>
<evidence type="ECO:0000256" key="4">
    <source>
        <dbReference type="SAM" id="SignalP"/>
    </source>
</evidence>
<evidence type="ECO:0000256" key="2">
    <source>
        <dbReference type="ARBA" id="ARBA00022801"/>
    </source>
</evidence>
<dbReference type="InterPro" id="IPR006101">
    <property type="entry name" value="Glyco_hydro_2"/>
</dbReference>
<evidence type="ECO:0000259" key="9">
    <source>
        <dbReference type="Pfam" id="PF18565"/>
    </source>
</evidence>
<feature type="domain" description="Glycoside hydrolase family 2 catalytic" evidence="6">
    <location>
        <begin position="332"/>
        <end position="411"/>
    </location>
</feature>
<dbReference type="InterPro" id="IPR036156">
    <property type="entry name" value="Beta-gal/glucu_dom_sf"/>
</dbReference>
<dbReference type="InterPro" id="IPR017853">
    <property type="entry name" value="GH"/>
</dbReference>
<dbReference type="PANTHER" id="PTHR42732">
    <property type="entry name" value="BETA-GALACTOSIDASE"/>
    <property type="match status" value="1"/>
</dbReference>
<dbReference type="Pfam" id="PF18565">
    <property type="entry name" value="Glyco_hydro2_C5"/>
    <property type="match status" value="1"/>
</dbReference>
<dbReference type="InterPro" id="IPR013783">
    <property type="entry name" value="Ig-like_fold"/>
</dbReference>
<dbReference type="InterPro" id="IPR023232">
    <property type="entry name" value="Glyco_hydro_2_AS"/>
</dbReference>
<dbReference type="SUPFAM" id="SSF49303">
    <property type="entry name" value="beta-Galactosidase/glucuronidase domain"/>
    <property type="match status" value="1"/>
</dbReference>
<feature type="domain" description="Glycoside hydrolase family 2 catalytic" evidence="6">
    <location>
        <begin position="412"/>
        <end position="488"/>
    </location>
</feature>
<dbReference type="SUPFAM" id="SSF49785">
    <property type="entry name" value="Galactose-binding domain-like"/>
    <property type="match status" value="1"/>
</dbReference>
<keyword evidence="11" id="KW-1185">Reference proteome</keyword>
<feature type="signal peptide" evidence="4">
    <location>
        <begin position="1"/>
        <end position="25"/>
    </location>
</feature>
<feature type="domain" description="Glycoside hydrolase family 2 immunoglobulin-like beta-sandwich" evidence="5">
    <location>
        <begin position="218"/>
        <end position="324"/>
    </location>
</feature>
<evidence type="ECO:0000313" key="11">
    <source>
        <dbReference type="Proteomes" id="UP000526501"/>
    </source>
</evidence>
<evidence type="ECO:0000259" key="7">
    <source>
        <dbReference type="Pfam" id="PF02837"/>
    </source>
</evidence>
<dbReference type="PANTHER" id="PTHR42732:SF1">
    <property type="entry name" value="BETA-MANNOSIDASE"/>
    <property type="match status" value="1"/>
</dbReference>
<dbReference type="PRINTS" id="PR00132">
    <property type="entry name" value="GLHYDRLASE2"/>
</dbReference>
<dbReference type="RefSeq" id="WP_185660040.1">
    <property type="nucleotide sequence ID" value="NZ_CAWPOO010000008.1"/>
</dbReference>
<dbReference type="GO" id="GO:0005975">
    <property type="term" value="P:carbohydrate metabolic process"/>
    <property type="evidence" value="ECO:0007669"/>
    <property type="project" value="InterPro"/>
</dbReference>
<dbReference type="GO" id="GO:0004553">
    <property type="term" value="F:hydrolase activity, hydrolyzing O-glycosyl compounds"/>
    <property type="evidence" value="ECO:0007669"/>
    <property type="project" value="InterPro"/>
</dbReference>
<accession>A0A7X1B5R6</accession>
<proteinExistence type="inferred from homology"/>
<protein>
    <submittedName>
        <fullName evidence="10">Glycoside hydrolase family 2 protein</fullName>
    </submittedName>
</protein>
<gene>
    <name evidence="10" type="ORF">H5P27_08830</name>
</gene>
<dbReference type="SUPFAM" id="SSF51445">
    <property type="entry name" value="(Trans)glycosidases"/>
    <property type="match status" value="1"/>
</dbReference>
<dbReference type="Pfam" id="PF02836">
    <property type="entry name" value="Glyco_hydro_2_C"/>
    <property type="match status" value="2"/>
</dbReference>
<feature type="domain" description="DUF4982" evidence="8">
    <location>
        <begin position="624"/>
        <end position="681"/>
    </location>
</feature>
<feature type="domain" description="Glycoside hydrolase family 2" evidence="9">
    <location>
        <begin position="696"/>
        <end position="760"/>
    </location>
</feature>
<evidence type="ECO:0000256" key="3">
    <source>
        <dbReference type="ARBA" id="ARBA00023295"/>
    </source>
</evidence>
<dbReference type="InterPro" id="IPR006102">
    <property type="entry name" value="Ig-like_GH2"/>
</dbReference>
<evidence type="ECO:0000313" key="10">
    <source>
        <dbReference type="EMBL" id="MBC2606149.1"/>
    </source>
</evidence>